<dbReference type="HOGENOM" id="CLU_2900810_0_0_6"/>
<dbReference type="RefSeq" id="WP_010456339.1">
    <property type="nucleotide sequence ID" value="NZ_CP005960.1"/>
</dbReference>
<evidence type="ECO:0000313" key="1">
    <source>
        <dbReference type="EMBL" id="AHZ72561.1"/>
    </source>
</evidence>
<organism evidence="1 2">
    <name type="scientific">Pseudomonas mandelii JR-1</name>
    <dbReference type="NCBI Taxonomy" id="1147786"/>
    <lineage>
        <taxon>Bacteria</taxon>
        <taxon>Pseudomonadati</taxon>
        <taxon>Pseudomonadota</taxon>
        <taxon>Gammaproteobacteria</taxon>
        <taxon>Pseudomonadales</taxon>
        <taxon>Pseudomonadaceae</taxon>
        <taxon>Pseudomonas</taxon>
    </lineage>
</organism>
<accession>A0A024EIX4</accession>
<gene>
    <name evidence="1" type="ORF">OU5_5482</name>
</gene>
<dbReference type="EMBL" id="CP005960">
    <property type="protein sequence ID" value="AHZ72561.1"/>
    <property type="molecule type" value="Genomic_DNA"/>
</dbReference>
<sequence>MELRLPTPIFSELNDLLVCLRLGADARSDNHKVINLTDRYPILIRVPASFFQSTMAEHLCPG</sequence>
<protein>
    <submittedName>
        <fullName evidence="1">Uncharacterized protein</fullName>
    </submittedName>
</protein>
<dbReference type="Proteomes" id="UP000026913">
    <property type="component" value="Chromosome"/>
</dbReference>
<name>A0A024EIX4_9PSED</name>
<evidence type="ECO:0000313" key="2">
    <source>
        <dbReference type="Proteomes" id="UP000026913"/>
    </source>
</evidence>
<dbReference type="AlphaFoldDB" id="A0A024EIX4"/>
<proteinExistence type="predicted"/>
<reference evidence="1 2" key="1">
    <citation type="journal article" date="2012" name="J. Bacteriol.">
        <title>Genome sequence of cold-adapted Pseudomonas mandelii strain JR-1.</title>
        <authorList>
            <person name="Jang S.H."/>
            <person name="Kim J."/>
            <person name="Kim J."/>
            <person name="Hong S."/>
            <person name="Lee C."/>
        </authorList>
    </citation>
    <scope>NUCLEOTIDE SEQUENCE [LARGE SCALE GENOMIC DNA]</scope>
    <source>
        <strain evidence="1 2">JR-1</strain>
    </source>
</reference>
<dbReference type="KEGG" id="pman:OU5_5482"/>